<keyword evidence="3" id="KW-1185">Reference proteome</keyword>
<dbReference type="STRING" id="1658174.A0A1J9RJV5"/>
<evidence type="ECO:0000313" key="2">
    <source>
        <dbReference type="EMBL" id="OJD28260.1"/>
    </source>
</evidence>
<dbReference type="VEuPathDB" id="FungiDB:ACJ73_00339"/>
<proteinExistence type="predicted"/>
<dbReference type="Proteomes" id="UP000242791">
    <property type="component" value="Unassembled WGS sequence"/>
</dbReference>
<gene>
    <name evidence="2" type="ORF">ACJ73_00339</name>
</gene>
<sequence>MAVLHHRETLRCCQPVLVHPTPFPHTTKPEATLFFVPGDSKWIASPLPVPISPPGERGGPLLFSPHSRCVRESHQLYSSSRRLRASNDGSDYAEDVFSEPSDDNTEGTDSEDSEDSDDSDDSDEEISEDDKLPPPEHYEAEATTLDVKRLRQRRLKKTTVDNMDRVRDHWQRYCEYMRRDVLDAHRTLSIQSLKGFLSWACDQRRGKGGRRRPGIQVVSSLETFWKQFSQIHKQDTGDSIDPLIMA</sequence>
<dbReference type="AlphaFoldDB" id="A0A1J9RJV5"/>
<feature type="region of interest" description="Disordered" evidence="1">
    <location>
        <begin position="75"/>
        <end position="139"/>
    </location>
</feature>
<name>A0A1J9RJV5_9EURO</name>
<feature type="compositionally biased region" description="Acidic residues" evidence="1">
    <location>
        <begin position="91"/>
        <end position="128"/>
    </location>
</feature>
<dbReference type="PANTHER" id="PTHR37535">
    <property type="entry name" value="FLUG DOMAIN PROTEIN"/>
    <property type="match status" value="1"/>
</dbReference>
<organism evidence="2 3">
    <name type="scientific">Blastomyces percursus</name>
    <dbReference type="NCBI Taxonomy" id="1658174"/>
    <lineage>
        <taxon>Eukaryota</taxon>
        <taxon>Fungi</taxon>
        <taxon>Dikarya</taxon>
        <taxon>Ascomycota</taxon>
        <taxon>Pezizomycotina</taxon>
        <taxon>Eurotiomycetes</taxon>
        <taxon>Eurotiomycetidae</taxon>
        <taxon>Onygenales</taxon>
        <taxon>Ajellomycetaceae</taxon>
        <taxon>Blastomyces</taxon>
    </lineage>
</organism>
<reference evidence="2 3" key="1">
    <citation type="submission" date="2015-08" db="EMBL/GenBank/DDBJ databases">
        <title>Emmonsia species relationships and genome sequence.</title>
        <authorList>
            <person name="Cuomo C.A."/>
            <person name="Schwartz I.S."/>
            <person name="Kenyon C."/>
            <person name="De Hoog G.S."/>
            <person name="Govender N.P."/>
            <person name="Botha A."/>
            <person name="Moreno L."/>
            <person name="De Vries M."/>
            <person name="Munoz J.F."/>
            <person name="Stielow J.B."/>
        </authorList>
    </citation>
    <scope>NUCLEOTIDE SEQUENCE [LARGE SCALE GENOMIC DNA]</scope>
    <source>
        <strain evidence="2 3">EI222</strain>
    </source>
</reference>
<dbReference type="PANTHER" id="PTHR37535:SF2">
    <property type="entry name" value="FINGER DOMAIN PROTEIN, PUTATIVE (AFU_ORTHOLOGUE AFUA_6G09300)-RELATED"/>
    <property type="match status" value="1"/>
</dbReference>
<dbReference type="EMBL" id="LGTZ01000022">
    <property type="protein sequence ID" value="OJD28260.1"/>
    <property type="molecule type" value="Genomic_DNA"/>
</dbReference>
<evidence type="ECO:0000313" key="3">
    <source>
        <dbReference type="Proteomes" id="UP000242791"/>
    </source>
</evidence>
<comment type="caution">
    <text evidence="2">The sequence shown here is derived from an EMBL/GenBank/DDBJ whole genome shotgun (WGS) entry which is preliminary data.</text>
</comment>
<accession>A0A1J9RJV5</accession>
<protein>
    <submittedName>
        <fullName evidence="2">Uncharacterized protein</fullName>
    </submittedName>
</protein>
<evidence type="ECO:0000256" key="1">
    <source>
        <dbReference type="SAM" id="MobiDB-lite"/>
    </source>
</evidence>
<feature type="compositionally biased region" description="Basic and acidic residues" evidence="1">
    <location>
        <begin position="129"/>
        <end position="139"/>
    </location>
</feature>